<keyword evidence="2" id="KW-1185">Reference proteome</keyword>
<dbReference type="Gene3D" id="3.30.565.10">
    <property type="entry name" value="Histidine kinase-like ATPase, C-terminal domain"/>
    <property type="match status" value="1"/>
</dbReference>
<keyword evidence="1" id="KW-0808">Transferase</keyword>
<dbReference type="GO" id="GO:0016301">
    <property type="term" value="F:kinase activity"/>
    <property type="evidence" value="ECO:0007669"/>
    <property type="project" value="UniProtKB-KW"/>
</dbReference>
<dbReference type="EMBL" id="AP018248">
    <property type="protein sequence ID" value="BAY99783.1"/>
    <property type="molecule type" value="Genomic_DNA"/>
</dbReference>
<dbReference type="SUPFAM" id="SSF55874">
    <property type="entry name" value="ATPase domain of HSP90 chaperone/DNA topoisomerase II/histidine kinase"/>
    <property type="match status" value="1"/>
</dbReference>
<name>A0A1Z4N237_9CYAN</name>
<gene>
    <name evidence="1" type="ORF">NIES37_37660</name>
</gene>
<dbReference type="AlphaFoldDB" id="A0A1Z4N237"/>
<organism evidence="1 2">
    <name type="scientific">Tolypothrix tenuis PCC 7101</name>
    <dbReference type="NCBI Taxonomy" id="231146"/>
    <lineage>
        <taxon>Bacteria</taxon>
        <taxon>Bacillati</taxon>
        <taxon>Cyanobacteriota</taxon>
        <taxon>Cyanophyceae</taxon>
        <taxon>Nostocales</taxon>
        <taxon>Tolypothrichaceae</taxon>
        <taxon>Tolypothrix</taxon>
    </lineage>
</organism>
<reference evidence="1 2" key="1">
    <citation type="submission" date="2017-06" db="EMBL/GenBank/DDBJ databases">
        <title>Genome sequencing of cyanobaciteial culture collection at National Institute for Environmental Studies (NIES).</title>
        <authorList>
            <person name="Hirose Y."/>
            <person name="Shimura Y."/>
            <person name="Fujisawa T."/>
            <person name="Nakamura Y."/>
            <person name="Kawachi M."/>
        </authorList>
    </citation>
    <scope>NUCLEOTIDE SEQUENCE [LARGE SCALE GENOMIC DNA]</scope>
    <source>
        <strain evidence="1 2">NIES-37</strain>
    </source>
</reference>
<dbReference type="KEGG" id="ttq:NIES37_37660"/>
<dbReference type="InterPro" id="IPR036890">
    <property type="entry name" value="HATPase_C_sf"/>
</dbReference>
<keyword evidence="1" id="KW-0418">Kinase</keyword>
<dbReference type="RefSeq" id="WP_321206760.1">
    <property type="nucleotide sequence ID" value="NZ_CAWNJS010000001.1"/>
</dbReference>
<protein>
    <submittedName>
        <fullName evidence="1">Two-component sensor histidine kinase</fullName>
    </submittedName>
</protein>
<evidence type="ECO:0000313" key="2">
    <source>
        <dbReference type="Proteomes" id="UP000218785"/>
    </source>
</evidence>
<accession>A0A1Z4N237</accession>
<sequence>MQGTRRNLYVRQAIARQLVELHGVTIEAASAGIGRGATFTIKLPLI</sequence>
<proteinExistence type="predicted"/>
<evidence type="ECO:0000313" key="1">
    <source>
        <dbReference type="EMBL" id="BAY99783.1"/>
    </source>
</evidence>
<dbReference type="Proteomes" id="UP000218785">
    <property type="component" value="Chromosome"/>
</dbReference>